<dbReference type="SUPFAM" id="SSF48576">
    <property type="entry name" value="Terpenoid synthases"/>
    <property type="match status" value="1"/>
</dbReference>
<gene>
    <name evidence="3" type="ORF">VitviT2T_029149</name>
</gene>
<protein>
    <recommendedName>
        <fullName evidence="2">Terpene synthase metal-binding domain-containing protein</fullName>
    </recommendedName>
</protein>
<feature type="domain" description="Terpene synthase metal-binding" evidence="2">
    <location>
        <begin position="41"/>
        <end position="241"/>
    </location>
</feature>
<dbReference type="InterPro" id="IPR027417">
    <property type="entry name" value="P-loop_NTPase"/>
</dbReference>
<evidence type="ECO:0000313" key="3">
    <source>
        <dbReference type="EMBL" id="WKA11673.1"/>
    </source>
</evidence>
<dbReference type="SFLD" id="SFLDG01019">
    <property type="entry name" value="Terpene_Cyclase_Like_1_C_Termi"/>
    <property type="match status" value="1"/>
</dbReference>
<sequence length="370" mass="43225">MSIYQDETSHDTTLLKLAKLDFNLVQSLHKEELSNIARWWKELDFATKLPFARDRLVEGYFWILGVYFEPQYVRARRILTKTISMTSIIDDIYDAYGTFEELELFTEAIERWDINSIDHLPEYMKHCYVALLDVYKEIEEEMEKKGNQYRVQYAIEAMKNLVRAYFHEAKWFHEGSIPTMEEYMGIALVTSGYYMLTTMSFIGMGEIVTKEAFDWVISDPKIITASAVICRLTDDISSYKVTSAYKEEQIEDLKNELKMELYIFMDKGKEQGKVVFSWTNMVIILFLEPSRRLFGTTCSVSGTKKKNKEKVIVISGPTGVGKSRLALELAKRVNGEIISADSVQWQLGYAEYEDFMYKNDQHVRERKSTW</sequence>
<evidence type="ECO:0000256" key="1">
    <source>
        <dbReference type="ARBA" id="ARBA00022723"/>
    </source>
</evidence>
<dbReference type="Pfam" id="PF03936">
    <property type="entry name" value="Terpene_synth_C"/>
    <property type="match status" value="1"/>
</dbReference>
<proteinExistence type="predicted"/>
<dbReference type="Proteomes" id="UP001227230">
    <property type="component" value="Chromosome 18"/>
</dbReference>
<dbReference type="InterPro" id="IPR005630">
    <property type="entry name" value="Terpene_synthase_metal-bd"/>
</dbReference>
<dbReference type="Gene3D" id="3.40.50.300">
    <property type="entry name" value="P-loop containing nucleotide triphosphate hydrolases"/>
    <property type="match status" value="1"/>
</dbReference>
<name>A0ABY9DVU8_VITVI</name>
<dbReference type="PANTHER" id="PTHR31225">
    <property type="entry name" value="OS04G0344100 PROTEIN-RELATED"/>
    <property type="match status" value="1"/>
</dbReference>
<reference evidence="3 4" key="1">
    <citation type="journal article" date="2023" name="Hortic Res">
        <title>The complete reference genome for grapevine (Vitis vinifera L.) genetics and breeding.</title>
        <authorList>
            <person name="Shi X."/>
            <person name="Cao S."/>
            <person name="Wang X."/>
            <person name="Huang S."/>
            <person name="Wang Y."/>
            <person name="Liu Z."/>
            <person name="Liu W."/>
            <person name="Leng X."/>
            <person name="Peng Y."/>
            <person name="Wang N."/>
            <person name="Wang Y."/>
            <person name="Ma Z."/>
            <person name="Xu X."/>
            <person name="Zhang F."/>
            <person name="Xue H."/>
            <person name="Zhong H."/>
            <person name="Wang Y."/>
            <person name="Zhang K."/>
            <person name="Velt A."/>
            <person name="Avia K."/>
            <person name="Holtgrawe D."/>
            <person name="Grimplet J."/>
            <person name="Matus J.T."/>
            <person name="Ware D."/>
            <person name="Wu X."/>
            <person name="Wang H."/>
            <person name="Liu C."/>
            <person name="Fang Y."/>
            <person name="Rustenholz C."/>
            <person name="Cheng Z."/>
            <person name="Xiao H."/>
            <person name="Zhou Y."/>
        </authorList>
    </citation>
    <scope>NUCLEOTIDE SEQUENCE [LARGE SCALE GENOMIC DNA]</scope>
    <source>
        <strain evidence="4">cv. Pinot noir / PN40024</strain>
        <tissue evidence="3">Leaf</tissue>
    </source>
</reference>
<dbReference type="PANTHER" id="PTHR31225:SF241">
    <property type="entry name" value="TERPENE SYNTHASE FAMILY, METAL-BINDING DOMAIN PROTEIN"/>
    <property type="match status" value="1"/>
</dbReference>
<keyword evidence="4" id="KW-1185">Reference proteome</keyword>
<dbReference type="InterPro" id="IPR050148">
    <property type="entry name" value="Terpene_synthase-like"/>
</dbReference>
<dbReference type="Gene3D" id="1.10.600.10">
    <property type="entry name" value="Farnesyl Diphosphate Synthase"/>
    <property type="match status" value="1"/>
</dbReference>
<organism evidence="3 4">
    <name type="scientific">Vitis vinifera</name>
    <name type="common">Grape</name>
    <dbReference type="NCBI Taxonomy" id="29760"/>
    <lineage>
        <taxon>Eukaryota</taxon>
        <taxon>Viridiplantae</taxon>
        <taxon>Streptophyta</taxon>
        <taxon>Embryophyta</taxon>
        <taxon>Tracheophyta</taxon>
        <taxon>Spermatophyta</taxon>
        <taxon>Magnoliopsida</taxon>
        <taxon>eudicotyledons</taxon>
        <taxon>Gunneridae</taxon>
        <taxon>Pentapetalae</taxon>
        <taxon>rosids</taxon>
        <taxon>Vitales</taxon>
        <taxon>Vitaceae</taxon>
        <taxon>Viteae</taxon>
        <taxon>Vitis</taxon>
    </lineage>
</organism>
<dbReference type="SFLD" id="SFLDS00005">
    <property type="entry name" value="Isoprenoid_Synthase_Type_I"/>
    <property type="match status" value="1"/>
</dbReference>
<keyword evidence="1" id="KW-0479">Metal-binding</keyword>
<dbReference type="InterPro" id="IPR008949">
    <property type="entry name" value="Isoprenoid_synthase_dom_sf"/>
</dbReference>
<dbReference type="EMBL" id="CP126665">
    <property type="protein sequence ID" value="WKA11673.1"/>
    <property type="molecule type" value="Genomic_DNA"/>
</dbReference>
<accession>A0ABY9DVU8</accession>
<dbReference type="InterPro" id="IPR034741">
    <property type="entry name" value="Terpene_cyclase-like_1_C"/>
</dbReference>
<evidence type="ECO:0000259" key="2">
    <source>
        <dbReference type="Pfam" id="PF03936"/>
    </source>
</evidence>
<evidence type="ECO:0000313" key="4">
    <source>
        <dbReference type="Proteomes" id="UP001227230"/>
    </source>
</evidence>
<dbReference type="SUPFAM" id="SSF52540">
    <property type="entry name" value="P-loop containing nucleoside triphosphate hydrolases"/>
    <property type="match status" value="1"/>
</dbReference>